<gene>
    <name evidence="1" type="ORF">FD17_GL002216</name>
</gene>
<name>A0A0R1KQR8_9LACO</name>
<evidence type="ECO:0000313" key="1">
    <source>
        <dbReference type="EMBL" id="KRK85917.1"/>
    </source>
</evidence>
<comment type="caution">
    <text evidence="1">The sequence shown here is derived from an EMBL/GenBank/DDBJ whole genome shotgun (WGS) entry which is preliminary data.</text>
</comment>
<keyword evidence="2" id="KW-1185">Reference proteome</keyword>
<dbReference type="AlphaFoldDB" id="A0A0R1KQR8"/>
<proteinExistence type="predicted"/>
<protein>
    <submittedName>
        <fullName evidence="1">Uncharacterized protein</fullName>
    </submittedName>
</protein>
<sequence length="195" mass="22784">MNILLNSRVNWIITLTLTSRNFRLIRTVIPIWNLNFGVIIQIQNFAGVTGWHLDFKFRAVNIGINQVNVDVGVLITGVVNIHIFVSIQVNIHRFHRLFGNNCVTIRLLRCIAWIYSDLFANIAVQLLIIQNFSGRWFTLLILTKIMDGHSIFNRITSVINIDDFVRILFHFHRWDYLIGNDCVTIDLLWLFVQVH</sequence>
<accession>A0A0R1KQR8</accession>
<dbReference type="EMBL" id="AZEA01000055">
    <property type="protein sequence ID" value="KRK85917.1"/>
    <property type="molecule type" value="Genomic_DNA"/>
</dbReference>
<reference evidence="1 2" key="1">
    <citation type="journal article" date="2015" name="Genome Announc.">
        <title>Expanding the biotechnology potential of lactobacilli through comparative genomics of 213 strains and associated genera.</title>
        <authorList>
            <person name="Sun Z."/>
            <person name="Harris H.M."/>
            <person name="McCann A."/>
            <person name="Guo C."/>
            <person name="Argimon S."/>
            <person name="Zhang W."/>
            <person name="Yang X."/>
            <person name="Jeffery I.B."/>
            <person name="Cooney J.C."/>
            <person name="Kagawa T.F."/>
            <person name="Liu W."/>
            <person name="Song Y."/>
            <person name="Salvetti E."/>
            <person name="Wrobel A."/>
            <person name="Rasinkangas P."/>
            <person name="Parkhill J."/>
            <person name="Rea M.C."/>
            <person name="O'Sullivan O."/>
            <person name="Ritari J."/>
            <person name="Douillard F.P."/>
            <person name="Paul Ross R."/>
            <person name="Yang R."/>
            <person name="Briner A.E."/>
            <person name="Felis G.E."/>
            <person name="de Vos W.M."/>
            <person name="Barrangou R."/>
            <person name="Klaenhammer T.R."/>
            <person name="Caufield P.W."/>
            <person name="Cui Y."/>
            <person name="Zhang H."/>
            <person name="O'Toole P.W."/>
        </authorList>
    </citation>
    <scope>NUCLEOTIDE SEQUENCE [LARGE SCALE GENOMIC DNA]</scope>
    <source>
        <strain evidence="1 2">DSM 19904</strain>
    </source>
</reference>
<dbReference type="Proteomes" id="UP000051581">
    <property type="component" value="Unassembled WGS sequence"/>
</dbReference>
<evidence type="ECO:0000313" key="2">
    <source>
        <dbReference type="Proteomes" id="UP000051581"/>
    </source>
</evidence>
<organism evidence="1 2">
    <name type="scientific">Lentilactobacillus sunkii DSM 19904</name>
    <dbReference type="NCBI Taxonomy" id="1423808"/>
    <lineage>
        <taxon>Bacteria</taxon>
        <taxon>Bacillati</taxon>
        <taxon>Bacillota</taxon>
        <taxon>Bacilli</taxon>
        <taxon>Lactobacillales</taxon>
        <taxon>Lactobacillaceae</taxon>
        <taxon>Lentilactobacillus</taxon>
    </lineage>
</organism>